<gene>
    <name evidence="1" type="ORF">DS837_09155</name>
</gene>
<protein>
    <submittedName>
        <fullName evidence="1">Uncharacterized protein</fullName>
    </submittedName>
</protein>
<dbReference type="EMBL" id="QOKV01000004">
    <property type="protein sequence ID" value="KAA0686617.1"/>
    <property type="molecule type" value="Genomic_DNA"/>
</dbReference>
<sequence length="275" mass="28178">MLAPAEDDGLPPFPTRRRAWDAETWTAVVAAWLGDGAVRRANLVVAEHCGHGADVVACWDDSARQARLLRGYLAAKLGAPLPSWGTEGPPPDALDPLLVAAANGASVHEAQAAVAAWGRLGGATLRRAITRWRERGAALVAAYPDLGLDRPEPGRPRGLALPDDAAPPVDEVARVAPGTAPGSAAQVAALAAAAQRGDLRWEALPSGVAAAVMAALRKRAVALGRVAEVPAAATEKPDADEVVADLLRSPEWQAAAAALRAALDAAAVVVTPGPK</sequence>
<dbReference type="AlphaFoldDB" id="A0A6L3B3F8"/>
<dbReference type="RefSeq" id="WP_149164474.1">
    <property type="nucleotide sequence ID" value="NZ_QOKV01000004.1"/>
</dbReference>
<name>A0A6L3B3F8_AZOBR</name>
<proteinExistence type="predicted"/>
<accession>A0A6L3B3F8</accession>
<reference evidence="1 2" key="1">
    <citation type="submission" date="2018-07" db="EMBL/GenBank/DDBJ databases">
        <title>Genome sequence of Roseomonas fauriae ATCC 49958.</title>
        <authorList>
            <person name="Sant'Anna F.H."/>
            <person name="Baldani J.I."/>
            <person name="Zilli J.E."/>
            <person name="Reis V.M."/>
            <person name="Hartmann A."/>
            <person name="Cruz L."/>
            <person name="de Souza E.M."/>
            <person name="de Oliveira Pedrosa F."/>
            <person name="Passaglia L.M.P."/>
        </authorList>
    </citation>
    <scope>NUCLEOTIDE SEQUENCE [LARGE SCALE GENOMIC DNA]</scope>
    <source>
        <strain evidence="1 2">ATCC 49958</strain>
    </source>
</reference>
<comment type="caution">
    <text evidence="1">The sequence shown here is derived from an EMBL/GenBank/DDBJ whole genome shotgun (WGS) entry which is preliminary data.</text>
</comment>
<dbReference type="Proteomes" id="UP000476837">
    <property type="component" value="Unassembled WGS sequence"/>
</dbReference>
<evidence type="ECO:0000313" key="1">
    <source>
        <dbReference type="EMBL" id="KAA0686617.1"/>
    </source>
</evidence>
<evidence type="ECO:0000313" key="2">
    <source>
        <dbReference type="Proteomes" id="UP000476837"/>
    </source>
</evidence>
<organism evidence="1 2">
    <name type="scientific">Azospirillum brasilense</name>
    <dbReference type="NCBI Taxonomy" id="192"/>
    <lineage>
        <taxon>Bacteria</taxon>
        <taxon>Pseudomonadati</taxon>
        <taxon>Pseudomonadota</taxon>
        <taxon>Alphaproteobacteria</taxon>
        <taxon>Rhodospirillales</taxon>
        <taxon>Azospirillaceae</taxon>
        <taxon>Azospirillum</taxon>
    </lineage>
</organism>